<reference evidence="2 3" key="1">
    <citation type="submission" date="2024-05" db="EMBL/GenBank/DDBJ databases">
        <title>Three bacterial strains, DH-69, EH-24, and ECK-19 isolated from coastal sediments.</title>
        <authorList>
            <person name="Ye Y.-Q."/>
            <person name="Du Z.-J."/>
        </authorList>
    </citation>
    <scope>NUCLEOTIDE SEQUENCE [LARGE SCALE GENOMIC DNA]</scope>
    <source>
        <strain evidence="2 3">ECK-19</strain>
    </source>
</reference>
<keyword evidence="1" id="KW-0472">Membrane</keyword>
<gene>
    <name evidence="2" type="ORF">ABFZ84_01495</name>
</gene>
<keyword evidence="1" id="KW-0812">Transmembrane</keyword>
<dbReference type="RefSeq" id="WP_369312058.1">
    <property type="nucleotide sequence ID" value="NZ_JBEHZE010000001.1"/>
</dbReference>
<feature type="transmembrane region" description="Helical" evidence="1">
    <location>
        <begin position="99"/>
        <end position="120"/>
    </location>
</feature>
<evidence type="ECO:0000256" key="1">
    <source>
        <dbReference type="SAM" id="Phobius"/>
    </source>
</evidence>
<feature type="transmembrane region" description="Helical" evidence="1">
    <location>
        <begin position="132"/>
        <end position="152"/>
    </location>
</feature>
<protein>
    <submittedName>
        <fullName evidence="2">Pr6Pr family membrane protein</fullName>
    </submittedName>
</protein>
<keyword evidence="3" id="KW-1185">Reference proteome</keyword>
<dbReference type="InterPro" id="IPR049713">
    <property type="entry name" value="Pr6Pr-like"/>
</dbReference>
<organism evidence="2 3">
    <name type="scientific">Hyphococcus lacteus</name>
    <dbReference type="NCBI Taxonomy" id="3143536"/>
    <lineage>
        <taxon>Bacteria</taxon>
        <taxon>Pseudomonadati</taxon>
        <taxon>Pseudomonadota</taxon>
        <taxon>Alphaproteobacteria</taxon>
        <taxon>Parvularculales</taxon>
        <taxon>Parvularculaceae</taxon>
        <taxon>Hyphococcus</taxon>
    </lineage>
</organism>
<sequence>MHRLFASAIALTALTALITQFFVSTETMGSPGLATVLWRMLGFFTVLTNILVVFTFARTAISGQRNGPVWIGGLTLWICAVGAVYHAVLATLWNPEGLAWWADQGLHTAVPILVLIWWLGFADKTGLRPYSALMWLVWPLVYCAYALTRGTVSGFYPYPFIDVATLGTGQVALNIAMLIIAFGLGGLGLVAIARLLSNRSV</sequence>
<dbReference type="NCBIfam" id="NF038065">
    <property type="entry name" value="Pr6Pr"/>
    <property type="match status" value="1"/>
</dbReference>
<feature type="transmembrane region" description="Helical" evidence="1">
    <location>
        <begin position="36"/>
        <end position="57"/>
    </location>
</feature>
<evidence type="ECO:0000313" key="2">
    <source>
        <dbReference type="EMBL" id="MEX6632210.1"/>
    </source>
</evidence>
<dbReference type="Proteomes" id="UP001560685">
    <property type="component" value="Unassembled WGS sequence"/>
</dbReference>
<keyword evidence="1" id="KW-1133">Transmembrane helix</keyword>
<comment type="caution">
    <text evidence="2">The sequence shown here is derived from an EMBL/GenBank/DDBJ whole genome shotgun (WGS) entry which is preliminary data.</text>
</comment>
<dbReference type="EMBL" id="JBEHZE010000001">
    <property type="protein sequence ID" value="MEX6632210.1"/>
    <property type="molecule type" value="Genomic_DNA"/>
</dbReference>
<accession>A0ABV3Z086</accession>
<proteinExistence type="predicted"/>
<feature type="transmembrane region" description="Helical" evidence="1">
    <location>
        <begin position="69"/>
        <end position="93"/>
    </location>
</feature>
<name>A0ABV3Z086_9PROT</name>
<feature type="transmembrane region" description="Helical" evidence="1">
    <location>
        <begin position="172"/>
        <end position="196"/>
    </location>
</feature>
<evidence type="ECO:0000313" key="3">
    <source>
        <dbReference type="Proteomes" id="UP001560685"/>
    </source>
</evidence>